<feature type="compositionally biased region" description="Low complexity" evidence="1">
    <location>
        <begin position="576"/>
        <end position="607"/>
    </location>
</feature>
<dbReference type="EMBL" id="PGTM01000145">
    <property type="protein sequence ID" value="PJF35515.1"/>
    <property type="molecule type" value="Genomic_DNA"/>
</dbReference>
<reference evidence="3 4" key="1">
    <citation type="submission" date="2017-11" db="EMBL/GenBank/DDBJ databases">
        <title>Evolution of Phototrophy in the Chloroflexi Phylum Driven by Horizontal Gene Transfer.</title>
        <authorList>
            <person name="Ward L.M."/>
            <person name="Hemp J."/>
            <person name="Shih P.M."/>
            <person name="Mcglynn S.E."/>
            <person name="Fischer W."/>
        </authorList>
    </citation>
    <scope>NUCLEOTIDE SEQUENCE [LARGE SCALE GENOMIC DNA]</scope>
    <source>
        <strain evidence="3">JP3_13</strain>
    </source>
</reference>
<proteinExistence type="predicted"/>
<evidence type="ECO:0000256" key="1">
    <source>
        <dbReference type="SAM" id="MobiDB-lite"/>
    </source>
</evidence>
<evidence type="ECO:0000313" key="3">
    <source>
        <dbReference type="EMBL" id="PJF35515.1"/>
    </source>
</evidence>
<comment type="caution">
    <text evidence="3">The sequence shown here is derived from an EMBL/GenBank/DDBJ whole genome shotgun (WGS) entry which is preliminary data.</text>
</comment>
<feature type="region of interest" description="Disordered" evidence="1">
    <location>
        <begin position="565"/>
        <end position="625"/>
    </location>
</feature>
<evidence type="ECO:0000256" key="2">
    <source>
        <dbReference type="SAM" id="SignalP"/>
    </source>
</evidence>
<evidence type="ECO:0008006" key="5">
    <source>
        <dbReference type="Google" id="ProtNLM"/>
    </source>
</evidence>
<dbReference type="SUPFAM" id="SSF82171">
    <property type="entry name" value="DPP6 N-terminal domain-like"/>
    <property type="match status" value="1"/>
</dbReference>
<accession>A0A2M8PD90</accession>
<name>A0A2M8PD90_9CHLR</name>
<sequence length="625" mass="66909">MKHLLRRGKACRWLSACLIAVCLSLGALPIAAQDGTPLPPIGLALYRNEKFSLPYPNIWEVTERGIDTYFGARNTPACAEPGMIVQALGAVGERTFEDLLSEYTRTFIRYDLAPERIAIRRTGLSAHFVAPCTDGTPRQYRVTFFIVYGQAYRISQFAPQAEFSAWADLFGQILNEFAPTTLVSSAEGNPIVLPRETPLALIGHLFGGNVYVGTLYDLPGKAITQGAANGRSYRAPALSPDGTLIAFVDPNQRTLWLARVSDGAAQPIATEVAPDYPPAWHPQGTAIAYMAQAAQRLQLRAVTLPSLAIRDLGETLAVSADCATASDDPADRLYWAETGAQGNAALLAWSGEAIYYSLHCGIGVARLSGGKSAVLQPELRRAQLAPDGRSLLGIVPAESGAELARLNLLTGALERLPLPQSVEQLAWRPDGQGIFFATSALKEQITVSEGDSARSLALFGAFPLRVALYEIKLWELDLRTGVLTELFSSEGRAIGRIAPSPDGSGVLFSLVQSARRLAEALANNVSLGELRREAPATQLYWLPLPKAEGAEAILVAVSSAPHWGKLGSAAPPTPTSSPRRPSERPTATVTRTATPTATATPLPAPTASLRRTVLPTNTPRPSRTP</sequence>
<organism evidence="3 4">
    <name type="scientific">Candidatus Thermofonsia Clade 1 bacterium</name>
    <dbReference type="NCBI Taxonomy" id="2364210"/>
    <lineage>
        <taxon>Bacteria</taxon>
        <taxon>Bacillati</taxon>
        <taxon>Chloroflexota</taxon>
        <taxon>Candidatus Thermofontia</taxon>
        <taxon>Candidatus Thermofonsia Clade 1</taxon>
    </lineage>
</organism>
<gene>
    <name evidence="3" type="ORF">CUN49_10180</name>
</gene>
<dbReference type="InterPro" id="IPR011659">
    <property type="entry name" value="WD40"/>
</dbReference>
<dbReference type="InterPro" id="IPR011042">
    <property type="entry name" value="6-blade_b-propeller_TolB-like"/>
</dbReference>
<dbReference type="Pfam" id="PF07676">
    <property type="entry name" value="PD40"/>
    <property type="match status" value="1"/>
</dbReference>
<dbReference type="AlphaFoldDB" id="A0A2M8PD90"/>
<dbReference type="Proteomes" id="UP000229681">
    <property type="component" value="Unassembled WGS sequence"/>
</dbReference>
<feature type="chain" id="PRO_5014760437" description="Dipeptidylpeptidase IV N-terminal domain-containing protein" evidence="2">
    <location>
        <begin position="33"/>
        <end position="625"/>
    </location>
</feature>
<keyword evidence="2" id="KW-0732">Signal</keyword>
<dbReference type="Gene3D" id="2.120.10.30">
    <property type="entry name" value="TolB, C-terminal domain"/>
    <property type="match status" value="1"/>
</dbReference>
<protein>
    <recommendedName>
        <fullName evidence="5">Dipeptidylpeptidase IV N-terminal domain-containing protein</fullName>
    </recommendedName>
</protein>
<feature type="compositionally biased region" description="Polar residues" evidence="1">
    <location>
        <begin position="614"/>
        <end position="625"/>
    </location>
</feature>
<evidence type="ECO:0000313" key="4">
    <source>
        <dbReference type="Proteomes" id="UP000229681"/>
    </source>
</evidence>
<feature type="signal peptide" evidence="2">
    <location>
        <begin position="1"/>
        <end position="32"/>
    </location>
</feature>